<evidence type="ECO:0000256" key="12">
    <source>
        <dbReference type="ARBA" id="ARBA00022683"/>
    </source>
</evidence>
<feature type="domain" description="PEP-utilising enzyme mobile" evidence="22">
    <location>
        <begin position="156"/>
        <end position="225"/>
    </location>
</feature>
<dbReference type="Pfam" id="PF00391">
    <property type="entry name" value="PEP-utilizers"/>
    <property type="match status" value="1"/>
</dbReference>
<evidence type="ECO:0000256" key="3">
    <source>
        <dbReference type="ARBA" id="ARBA00002728"/>
    </source>
</evidence>
<feature type="region of interest" description="Disordered" evidence="21">
    <location>
        <begin position="240"/>
        <end position="262"/>
    </location>
</feature>
<comment type="similarity">
    <text evidence="5 17">Belongs to the PEP-utilizing enzyme family.</text>
</comment>
<evidence type="ECO:0000256" key="21">
    <source>
        <dbReference type="SAM" id="MobiDB-lite"/>
    </source>
</evidence>
<dbReference type="PRINTS" id="PR01736">
    <property type="entry name" value="PHPHTRNFRASE"/>
</dbReference>
<dbReference type="GO" id="GO:0046872">
    <property type="term" value="F:metal ion binding"/>
    <property type="evidence" value="ECO:0007669"/>
    <property type="project" value="UniProtKB-KW"/>
</dbReference>
<evidence type="ECO:0000256" key="11">
    <source>
        <dbReference type="ARBA" id="ARBA00022679"/>
    </source>
</evidence>
<feature type="domain" description="Phosphotransferase system enzyme I N-terminal" evidence="24">
    <location>
        <begin position="6"/>
        <end position="128"/>
    </location>
</feature>
<dbReference type="SUPFAM" id="SSF51621">
    <property type="entry name" value="Phosphoenolpyruvate/pyruvate domain"/>
    <property type="match status" value="1"/>
</dbReference>
<evidence type="ECO:0000256" key="15">
    <source>
        <dbReference type="ARBA" id="ARBA00022842"/>
    </source>
</evidence>
<feature type="binding site" evidence="20">
    <location>
        <position position="430"/>
    </location>
    <ligand>
        <name>Mg(2+)</name>
        <dbReference type="ChEBI" id="CHEBI:18420"/>
    </ligand>
</feature>
<keyword evidence="11 17" id="KW-0808">Transferase</keyword>
<dbReference type="InterPro" id="IPR000121">
    <property type="entry name" value="PEP_util_C"/>
</dbReference>
<evidence type="ECO:0000256" key="1">
    <source>
        <dbReference type="ARBA" id="ARBA00000683"/>
    </source>
</evidence>
<evidence type="ECO:0000313" key="25">
    <source>
        <dbReference type="EMBL" id="SBV92454.1"/>
    </source>
</evidence>
<evidence type="ECO:0000256" key="2">
    <source>
        <dbReference type="ARBA" id="ARBA00001946"/>
    </source>
</evidence>
<dbReference type="GO" id="GO:0009401">
    <property type="term" value="P:phosphoenolpyruvate-dependent sugar phosphotransferase system"/>
    <property type="evidence" value="ECO:0007669"/>
    <property type="project" value="UniProtKB-KW"/>
</dbReference>
<feature type="binding site" evidence="20">
    <location>
        <position position="454"/>
    </location>
    <ligand>
        <name>Mg(2+)</name>
        <dbReference type="ChEBI" id="CHEBI:18420"/>
    </ligand>
</feature>
<dbReference type="PANTHER" id="PTHR46244:SF3">
    <property type="entry name" value="PHOSPHOENOLPYRUVATE-PROTEIN PHOSPHOTRANSFERASE"/>
    <property type="match status" value="1"/>
</dbReference>
<dbReference type="GO" id="GO:0016301">
    <property type="term" value="F:kinase activity"/>
    <property type="evidence" value="ECO:0007669"/>
    <property type="project" value="UniProtKB-KW"/>
</dbReference>
<keyword evidence="12 17" id="KW-0598">Phosphotransferase system</keyword>
<keyword evidence="14 17" id="KW-0418">Kinase</keyword>
<evidence type="ECO:0000256" key="7">
    <source>
        <dbReference type="ARBA" id="ARBA00016544"/>
    </source>
</evidence>
<gene>
    <name evidence="25" type="primary">ptsP</name>
    <name evidence="25" type="ORF">KL86CLO1_10250</name>
</gene>
<evidence type="ECO:0000256" key="20">
    <source>
        <dbReference type="PIRSR" id="PIRSR000732-3"/>
    </source>
</evidence>
<evidence type="ECO:0000256" key="18">
    <source>
        <dbReference type="PIRSR" id="PIRSR000732-1"/>
    </source>
</evidence>
<evidence type="ECO:0000256" key="5">
    <source>
        <dbReference type="ARBA" id="ARBA00007837"/>
    </source>
</evidence>
<keyword evidence="25" id="KW-0670">Pyruvate</keyword>
<comment type="function">
    <text evidence="3 17">General (non sugar-specific) component of the phosphoenolpyruvate-dependent sugar phosphotransferase system (sugar PTS). This major carbohydrate active-transport system catalyzes the phosphorylation of incoming sugar substrates concomitantly with their translocation across the cell membrane. Enzyme I transfers the phosphoryl group from phosphoenolpyruvate (PEP) to the phosphoryl carrier protein (HPr).</text>
</comment>
<dbReference type="InterPro" id="IPR036618">
    <property type="entry name" value="PtsI_HPr-bd_sf"/>
</dbReference>
<dbReference type="InterPro" id="IPR040442">
    <property type="entry name" value="Pyrv_kinase-like_dom_sf"/>
</dbReference>
<dbReference type="InterPro" id="IPR036637">
    <property type="entry name" value="Phosphohistidine_dom_sf"/>
</dbReference>
<dbReference type="PIRSF" id="PIRSF000732">
    <property type="entry name" value="PTS_enzyme_I"/>
    <property type="match status" value="1"/>
</dbReference>
<keyword evidence="10 17" id="KW-0762">Sugar transport</keyword>
<evidence type="ECO:0000256" key="6">
    <source>
        <dbReference type="ARBA" id="ARBA00012232"/>
    </source>
</evidence>
<dbReference type="Gene3D" id="3.20.20.60">
    <property type="entry name" value="Phosphoenolpyruvate-binding domains"/>
    <property type="match status" value="1"/>
</dbReference>
<evidence type="ECO:0000256" key="13">
    <source>
        <dbReference type="ARBA" id="ARBA00022723"/>
    </source>
</evidence>
<dbReference type="GO" id="GO:0008965">
    <property type="term" value="F:phosphoenolpyruvate-protein phosphotransferase activity"/>
    <property type="evidence" value="ECO:0007669"/>
    <property type="project" value="UniProtKB-EC"/>
</dbReference>
<dbReference type="InterPro" id="IPR015813">
    <property type="entry name" value="Pyrv/PenolPyrv_kinase-like_dom"/>
</dbReference>
<proteinExistence type="inferred from homology"/>
<dbReference type="EC" id="2.7.3.9" evidence="6 17"/>
<feature type="binding site" evidence="19">
    <location>
        <position position="464"/>
    </location>
    <ligand>
        <name>phosphoenolpyruvate</name>
        <dbReference type="ChEBI" id="CHEBI:58702"/>
    </ligand>
</feature>
<evidence type="ECO:0000256" key="8">
    <source>
        <dbReference type="ARBA" id="ARBA00022448"/>
    </source>
</evidence>
<evidence type="ECO:0000256" key="17">
    <source>
        <dbReference type="PIRNR" id="PIRNR000732"/>
    </source>
</evidence>
<dbReference type="GO" id="GO:0005737">
    <property type="term" value="C:cytoplasm"/>
    <property type="evidence" value="ECO:0007669"/>
    <property type="project" value="UniProtKB-SubCell"/>
</dbReference>
<dbReference type="InterPro" id="IPR050499">
    <property type="entry name" value="PEP-utilizing_PTS_enzyme"/>
</dbReference>
<evidence type="ECO:0000259" key="24">
    <source>
        <dbReference type="Pfam" id="PF05524"/>
    </source>
</evidence>
<keyword evidence="15 17" id="KW-0460">Magnesium</keyword>
<comment type="subcellular location">
    <subcellularLocation>
        <location evidence="4 17">Cytoplasm</location>
    </subcellularLocation>
</comment>
<comment type="catalytic activity">
    <reaction evidence="1 17">
        <text>L-histidyl-[protein] + phosphoenolpyruvate = N(pros)-phospho-L-histidyl-[protein] + pyruvate</text>
        <dbReference type="Rhea" id="RHEA:23880"/>
        <dbReference type="Rhea" id="RHEA-COMP:9745"/>
        <dbReference type="Rhea" id="RHEA-COMP:9746"/>
        <dbReference type="ChEBI" id="CHEBI:15361"/>
        <dbReference type="ChEBI" id="CHEBI:29979"/>
        <dbReference type="ChEBI" id="CHEBI:58702"/>
        <dbReference type="ChEBI" id="CHEBI:64837"/>
        <dbReference type="EC" id="2.7.3.9"/>
    </reaction>
</comment>
<evidence type="ECO:0000256" key="4">
    <source>
        <dbReference type="ARBA" id="ARBA00004496"/>
    </source>
</evidence>
<dbReference type="InterPro" id="IPR024692">
    <property type="entry name" value="PTS_EI"/>
</dbReference>
<dbReference type="SUPFAM" id="SSF47831">
    <property type="entry name" value="Enzyme I of the PEP:sugar phosphotransferase system HPr-binding (sub)domain"/>
    <property type="match status" value="1"/>
</dbReference>
<reference evidence="25" key="1">
    <citation type="submission" date="2016-04" db="EMBL/GenBank/DDBJ databases">
        <authorList>
            <person name="Evans L.H."/>
            <person name="Alamgir A."/>
            <person name="Owens N."/>
            <person name="Weber N.D."/>
            <person name="Virtaneva K."/>
            <person name="Barbian K."/>
            <person name="Babar A."/>
            <person name="Rosenke K."/>
        </authorList>
    </citation>
    <scope>NUCLEOTIDE SEQUENCE</scope>
    <source>
        <strain evidence="25">86</strain>
    </source>
</reference>
<dbReference type="InterPro" id="IPR008279">
    <property type="entry name" value="PEP-util_enz_mobile_dom"/>
</dbReference>
<dbReference type="Gene3D" id="1.10.274.10">
    <property type="entry name" value="PtsI, HPr-binding domain"/>
    <property type="match status" value="1"/>
</dbReference>
<evidence type="ECO:0000256" key="10">
    <source>
        <dbReference type="ARBA" id="ARBA00022597"/>
    </source>
</evidence>
<dbReference type="PANTHER" id="PTHR46244">
    <property type="entry name" value="PHOSPHOENOLPYRUVATE-PROTEIN PHOSPHOTRANSFERASE"/>
    <property type="match status" value="1"/>
</dbReference>
<evidence type="ECO:0000256" key="19">
    <source>
        <dbReference type="PIRSR" id="PIRSR000732-2"/>
    </source>
</evidence>
<name>A0A212IZC0_9FIRM</name>
<keyword evidence="9 17" id="KW-0963">Cytoplasm</keyword>
<organism evidence="25">
    <name type="scientific">uncultured Eubacteriales bacterium</name>
    <dbReference type="NCBI Taxonomy" id="172733"/>
    <lineage>
        <taxon>Bacteria</taxon>
        <taxon>Bacillati</taxon>
        <taxon>Bacillota</taxon>
        <taxon>Clostridia</taxon>
        <taxon>Eubacteriales</taxon>
        <taxon>environmental samples</taxon>
    </lineage>
</organism>
<evidence type="ECO:0000256" key="14">
    <source>
        <dbReference type="ARBA" id="ARBA00022777"/>
    </source>
</evidence>
<comment type="cofactor">
    <cofactor evidence="2 17 20">
        <name>Mg(2+)</name>
        <dbReference type="ChEBI" id="CHEBI:18420"/>
    </cofactor>
</comment>
<evidence type="ECO:0000256" key="16">
    <source>
        <dbReference type="ARBA" id="ARBA00033235"/>
    </source>
</evidence>
<dbReference type="NCBIfam" id="TIGR01417">
    <property type="entry name" value="PTS_I_fam"/>
    <property type="match status" value="1"/>
</dbReference>
<evidence type="ECO:0000259" key="23">
    <source>
        <dbReference type="Pfam" id="PF02896"/>
    </source>
</evidence>
<dbReference type="SUPFAM" id="SSF52009">
    <property type="entry name" value="Phosphohistidine domain"/>
    <property type="match status" value="1"/>
</dbReference>
<feature type="binding site" evidence="19">
    <location>
        <position position="331"/>
    </location>
    <ligand>
        <name>phosphoenolpyruvate</name>
        <dbReference type="ChEBI" id="CHEBI:58702"/>
    </ligand>
</feature>
<dbReference type="Gene3D" id="3.50.30.10">
    <property type="entry name" value="Phosphohistidine domain"/>
    <property type="match status" value="1"/>
</dbReference>
<feature type="domain" description="PEP-utilising enzyme C-terminal" evidence="23">
    <location>
        <begin position="252"/>
        <end position="540"/>
    </location>
</feature>
<feature type="compositionally biased region" description="Basic and acidic residues" evidence="21">
    <location>
        <begin position="240"/>
        <end position="254"/>
    </location>
</feature>
<sequence>MEIYIKGRGACPGIALAPQLVLEDASDHEIPPRAIPAPQAEIQRFYAALAETAAAIQRSLDTVEKTIGKAESEIFEAQLLMLRDQTLTKEVEGRIRRDKVCAEWSFLQAIDQRIHMMSAVNSDYLRERVLDLRDIKRQILERLSPPREEERSSGAVILVAREIMPTQLIRFSAGTVRGLVMEEGGATSHTVLLAAAMGVPCVVGAPGVLGHSRSGAMSLVNGTTGEVVLEPGPERVLSYEREQETQTRRRESQEAFRGLPTRTGDGRTIRLLCNIASQKEAAEVVTQDGEGVGLFRSEFLYLGDRLPTEEEQYAIYADAARALEGRPLVIRTLDAGGDKQIPCLHMEQELNPFMGLRAIRYCLGHPEVFKPQLSAILRAAAGADIRVMFPMIATMDELRQAKGLVNQVKDELRLAGRPFREDISIGMMVEIPSAAVMADQFIREVDFFSIGTNDLLQYLCSADRGNPQTAYLNDPCEPALLRMVSNVIRQANQAGKEVSICGQTAQDPLLIPLWLAMGVDKLSVSSINVLALRQQIAGVDCGVWRQRLDEVLALPGAAEVRACLSRFHQ</sequence>
<dbReference type="AlphaFoldDB" id="A0A212IZC0"/>
<protein>
    <recommendedName>
        <fullName evidence="7 17">Phosphoenolpyruvate-protein phosphotransferase</fullName>
        <ecNumber evidence="6 17">2.7.3.9</ecNumber>
    </recommendedName>
    <alternativeName>
        <fullName evidence="16 17">Phosphotransferase system, enzyme I</fullName>
    </alternativeName>
</protein>
<evidence type="ECO:0000259" key="22">
    <source>
        <dbReference type="Pfam" id="PF00391"/>
    </source>
</evidence>
<feature type="binding site" evidence="19">
    <location>
        <position position="296"/>
    </location>
    <ligand>
        <name>phosphoenolpyruvate</name>
        <dbReference type="ChEBI" id="CHEBI:58702"/>
    </ligand>
</feature>
<dbReference type="EMBL" id="FLUN01000001">
    <property type="protein sequence ID" value="SBV92454.1"/>
    <property type="molecule type" value="Genomic_DNA"/>
</dbReference>
<keyword evidence="8 17" id="KW-0813">Transport</keyword>
<accession>A0A212IZC0</accession>
<dbReference type="Pfam" id="PF02896">
    <property type="entry name" value="PEP-utilizers_C"/>
    <property type="match status" value="1"/>
</dbReference>
<dbReference type="Pfam" id="PF05524">
    <property type="entry name" value="PEP-utilisers_N"/>
    <property type="match status" value="1"/>
</dbReference>
<feature type="active site" description="Tele-phosphohistidine intermediate" evidence="18">
    <location>
        <position position="189"/>
    </location>
</feature>
<evidence type="ECO:0000256" key="9">
    <source>
        <dbReference type="ARBA" id="ARBA00022490"/>
    </source>
</evidence>
<keyword evidence="13 17" id="KW-0479">Metal-binding</keyword>
<feature type="active site" description="Proton donor" evidence="18">
    <location>
        <position position="501"/>
    </location>
</feature>
<feature type="binding site" evidence="19">
    <location>
        <begin position="453"/>
        <end position="454"/>
    </location>
    <ligand>
        <name>phosphoenolpyruvate</name>
        <dbReference type="ChEBI" id="CHEBI:58702"/>
    </ligand>
</feature>
<dbReference type="InterPro" id="IPR008731">
    <property type="entry name" value="PTS_EIN"/>
</dbReference>
<dbReference type="InterPro" id="IPR006318">
    <property type="entry name" value="PTS_EI-like"/>
</dbReference>